<keyword evidence="1" id="KW-0472">Membrane</keyword>
<dbReference type="PANTHER" id="PTHR36459">
    <property type="entry name" value="ORF"/>
    <property type="match status" value="1"/>
</dbReference>
<dbReference type="EMBL" id="JBFCZG010000001">
    <property type="protein sequence ID" value="KAL3428436.1"/>
    <property type="molecule type" value="Genomic_DNA"/>
</dbReference>
<feature type="transmembrane region" description="Helical" evidence="1">
    <location>
        <begin position="86"/>
        <end position="108"/>
    </location>
</feature>
<sequence>MLASLKLTSAIAIALGDLQRYQTPQKTSSDGLEISELALDDSQHEKFEPFIFTTWKCSQAPPWLNKYIFQPYIRHATSVVRRPSDVIYISHLLVLSLVGMPSLVLLFMRFSWIHAVVQELFVLYFLGPYTIIIHHHMHGRGIMSPRWGWLDATFPYILGPMMGHNWSSFYYHHKHHHVEDNGPGDLSSTLRYDRDSALGMAYYIARFVLFNWLETPLYYVRKNKLSMAFKSAGGELISLSIVLLLARINFRAAMTALVLTFVQLRILVILGNWGQHGFIDEEDPGSSFRSSITLVGPTANQCSLNDGYHTSHHLAPHRHWYDHPAAFIKARDKYSSQSALTFQNISFFGLAIFLCRKDYGTIADCLVPMGDQVDMTRDEIIAMLKRKTRKFSEVEIEQKFAKRIASK</sequence>
<proteinExistence type="predicted"/>
<accession>A0ABR4PZH5</accession>
<evidence type="ECO:0000313" key="3">
    <source>
        <dbReference type="EMBL" id="KAL3428436.1"/>
    </source>
</evidence>
<keyword evidence="1" id="KW-1133">Transmembrane helix</keyword>
<protein>
    <submittedName>
        <fullName evidence="3">Fatty acid desaturase</fullName>
    </submittedName>
</protein>
<evidence type="ECO:0000259" key="2">
    <source>
        <dbReference type="Pfam" id="PF00487"/>
    </source>
</evidence>
<evidence type="ECO:0000313" key="4">
    <source>
        <dbReference type="Proteomes" id="UP001629113"/>
    </source>
</evidence>
<dbReference type="InterPro" id="IPR005804">
    <property type="entry name" value="FA_desaturase_dom"/>
</dbReference>
<organism evidence="3 4">
    <name type="scientific">Phlyctema vagabunda</name>
    <dbReference type="NCBI Taxonomy" id="108571"/>
    <lineage>
        <taxon>Eukaryota</taxon>
        <taxon>Fungi</taxon>
        <taxon>Dikarya</taxon>
        <taxon>Ascomycota</taxon>
        <taxon>Pezizomycotina</taxon>
        <taxon>Leotiomycetes</taxon>
        <taxon>Helotiales</taxon>
        <taxon>Dermateaceae</taxon>
        <taxon>Phlyctema</taxon>
    </lineage>
</organism>
<feature type="transmembrane region" description="Helical" evidence="1">
    <location>
        <begin position="120"/>
        <end position="137"/>
    </location>
</feature>
<dbReference type="Proteomes" id="UP001629113">
    <property type="component" value="Unassembled WGS sequence"/>
</dbReference>
<feature type="transmembrane region" description="Helical" evidence="1">
    <location>
        <begin position="200"/>
        <end position="220"/>
    </location>
</feature>
<keyword evidence="1" id="KW-0812">Transmembrane</keyword>
<dbReference type="Pfam" id="PF00487">
    <property type="entry name" value="FA_desaturase"/>
    <property type="match status" value="1"/>
</dbReference>
<reference evidence="3 4" key="1">
    <citation type="submission" date="2024-06" db="EMBL/GenBank/DDBJ databases">
        <title>Complete genome of Phlyctema vagabunda strain 19-DSS-EL-015.</title>
        <authorList>
            <person name="Fiorenzani C."/>
        </authorList>
    </citation>
    <scope>NUCLEOTIDE SEQUENCE [LARGE SCALE GENOMIC DNA]</scope>
    <source>
        <strain evidence="3 4">19-DSS-EL-015</strain>
    </source>
</reference>
<name>A0ABR4PZH5_9HELO</name>
<comment type="caution">
    <text evidence="3">The sequence shown here is derived from an EMBL/GenBank/DDBJ whole genome shotgun (WGS) entry which is preliminary data.</text>
</comment>
<dbReference type="PANTHER" id="PTHR36459:SF1">
    <property type="entry name" value="FATTY ACID DESATURASE DOMAIN-CONTAINING PROTEIN-RELATED"/>
    <property type="match status" value="1"/>
</dbReference>
<keyword evidence="4" id="KW-1185">Reference proteome</keyword>
<gene>
    <name evidence="3" type="ORF">PVAG01_01945</name>
</gene>
<feature type="domain" description="Fatty acid desaturase" evidence="2">
    <location>
        <begin position="111"/>
        <end position="334"/>
    </location>
</feature>
<evidence type="ECO:0000256" key="1">
    <source>
        <dbReference type="SAM" id="Phobius"/>
    </source>
</evidence>